<accession>A0A150WR70</accession>
<sequence length="326" mass="36350">MALADVTLYAWERGHKAPAIIIPVREGQSPLEVWESYVENLKTHADLNSFTPPADLEKPTEQSFKKLSYEPEKHSLLLANTKNDLSPAQTRPTNWTKLMLDRGIKNFVLPPAVGSVLSKNHRDLFHKEVAAHFSILFPLGGADVDPHIYGDIPNGARGYNGVLDIYEKELIQKYIQSEKGFVYATCRGAQMTAASMGYKIVQDVPSQVKTAHEHWDVGHDVIIDSKNELMAKIWKGLEKIFIYSYHHQAIDYKPIGPLTLAGVAADGIPEILVFKNGRGLLMQGHPELTLGGRQNIGDLDAARKLFDGFVLEARNKVRFTCGKILL</sequence>
<organism evidence="1 2">
    <name type="scientific">Bdellovibrio bacteriovorus</name>
    <dbReference type="NCBI Taxonomy" id="959"/>
    <lineage>
        <taxon>Bacteria</taxon>
        <taxon>Pseudomonadati</taxon>
        <taxon>Bdellovibrionota</taxon>
        <taxon>Bdellovibrionia</taxon>
        <taxon>Bdellovibrionales</taxon>
        <taxon>Pseudobdellovibrionaceae</taxon>
        <taxon>Bdellovibrio</taxon>
    </lineage>
</organism>
<keyword evidence="2" id="KW-1185">Reference proteome</keyword>
<proteinExistence type="predicted"/>
<evidence type="ECO:0008006" key="3">
    <source>
        <dbReference type="Google" id="ProtNLM"/>
    </source>
</evidence>
<evidence type="ECO:0000313" key="1">
    <source>
        <dbReference type="EMBL" id="KYG66993.1"/>
    </source>
</evidence>
<protein>
    <recommendedName>
        <fullName evidence="3">Glutamine amidotransferase</fullName>
    </recommendedName>
</protein>
<evidence type="ECO:0000313" key="2">
    <source>
        <dbReference type="Proteomes" id="UP000075320"/>
    </source>
</evidence>
<dbReference type="EMBL" id="LUKE01000001">
    <property type="protein sequence ID" value="KYG66993.1"/>
    <property type="molecule type" value="Genomic_DNA"/>
</dbReference>
<reference evidence="1 2" key="1">
    <citation type="submission" date="2016-03" db="EMBL/GenBank/DDBJ databases">
        <authorList>
            <person name="Ploux O."/>
        </authorList>
    </citation>
    <scope>NUCLEOTIDE SEQUENCE [LARGE SCALE GENOMIC DNA]</scope>
    <source>
        <strain evidence="1 2">R0</strain>
    </source>
</reference>
<dbReference type="InterPro" id="IPR029062">
    <property type="entry name" value="Class_I_gatase-like"/>
</dbReference>
<dbReference type="InterPro" id="IPR011697">
    <property type="entry name" value="Peptidase_C26"/>
</dbReference>
<name>A0A150WR70_BDEBC</name>
<dbReference type="GO" id="GO:0016787">
    <property type="term" value="F:hydrolase activity"/>
    <property type="evidence" value="ECO:0007669"/>
    <property type="project" value="InterPro"/>
</dbReference>
<gene>
    <name evidence="1" type="ORF">AZI86_08195</name>
</gene>
<dbReference type="Gene3D" id="3.40.50.880">
    <property type="match status" value="1"/>
</dbReference>
<dbReference type="SUPFAM" id="SSF52317">
    <property type="entry name" value="Class I glutamine amidotransferase-like"/>
    <property type="match status" value="1"/>
</dbReference>
<dbReference type="AlphaFoldDB" id="A0A150WR70"/>
<comment type="caution">
    <text evidence="1">The sequence shown here is derived from an EMBL/GenBank/DDBJ whole genome shotgun (WGS) entry which is preliminary data.</text>
</comment>
<dbReference type="Pfam" id="PF07722">
    <property type="entry name" value="Peptidase_C26"/>
    <property type="match status" value="1"/>
</dbReference>
<dbReference type="Proteomes" id="UP000075320">
    <property type="component" value="Unassembled WGS sequence"/>
</dbReference>